<evidence type="ECO:0000256" key="6">
    <source>
        <dbReference type="SAM" id="MobiDB-lite"/>
    </source>
</evidence>
<dbReference type="Pfam" id="PF13181">
    <property type="entry name" value="TPR_8"/>
    <property type="match status" value="1"/>
</dbReference>
<dbReference type="Gene3D" id="3.30.1330.60">
    <property type="entry name" value="OmpA-like domain"/>
    <property type="match status" value="1"/>
</dbReference>
<evidence type="ECO:0000256" key="3">
    <source>
        <dbReference type="ARBA" id="ARBA00023237"/>
    </source>
</evidence>
<sequence length="642" mass="72348">MAVGADAQKLSTSSKKATSLYKKALSHYKSHHYNQAKAPLMQAIKKDANFIEAYLLLSEVFYEQEDYQHQAEYLERVVELDSTFFVFSYYSLGVARFHLGEFDKAEQWFRKYSNRTDNSKFKQKAQEWIEKAQFAKTTMENPKRIEALNLGKNINSHYNEYWPSITADGQTLVYTVMVDRDSVLTKKPYANALANHYHEDFFSSVKDTAGQWSPRIQLSAPLNSGSNEGAQTLSSDGNWMFFTACGRSDSKGSCDIYFSQRTATGWSEPKNIGGPVNTPYWESQPSFSSDGRTLYFASNRAGGLGGNDIWRARLITTNDEGTPVFAAPENLGDKVNTRFNEVSPFIHPDNNTLYFASEGWPGMGKADLFMSRMENGAFVEPPVNLGFPINTAGDEVGLVVTADGRTAYFSSDRYGESFGGRDIYSFEMPTELQPLPVSYVKGRVFDIRTLEKLKASFELKDLSNGKMVVEAMSTDFSGDFLVCLPIGGSYALSVSKKGYLFYSDHFSMDTVSAVDNPRILDIYLKPIQAGETVILNNIFFETDSYQLREESEIELQKLLEFMNENSQTKIQLLGYTDNVGSVAYNQELSKQRAQQVYEYLIRKGIAANRLSFKGKGMHNPVASNDTESGRARNRRTEMRVVE</sequence>
<dbReference type="Gene3D" id="1.25.40.10">
    <property type="entry name" value="Tetratricopeptide repeat domain"/>
    <property type="match status" value="1"/>
</dbReference>
<proteinExistence type="predicted"/>
<dbReference type="PANTHER" id="PTHR30329">
    <property type="entry name" value="STATOR ELEMENT OF FLAGELLAR MOTOR COMPLEX"/>
    <property type="match status" value="1"/>
</dbReference>
<dbReference type="InterPro" id="IPR019734">
    <property type="entry name" value="TPR_rpt"/>
</dbReference>
<accession>A0A521AVP9</accession>
<dbReference type="Pfam" id="PF13432">
    <property type="entry name" value="TPR_16"/>
    <property type="match status" value="1"/>
</dbReference>
<evidence type="ECO:0000256" key="5">
    <source>
        <dbReference type="PROSITE-ProRule" id="PRU00473"/>
    </source>
</evidence>
<evidence type="ECO:0000256" key="2">
    <source>
        <dbReference type="ARBA" id="ARBA00023136"/>
    </source>
</evidence>
<dbReference type="InterPro" id="IPR036737">
    <property type="entry name" value="OmpA-like_sf"/>
</dbReference>
<evidence type="ECO:0000256" key="1">
    <source>
        <dbReference type="ARBA" id="ARBA00004442"/>
    </source>
</evidence>
<dbReference type="InterPro" id="IPR050330">
    <property type="entry name" value="Bact_OuterMem_StrucFunc"/>
</dbReference>
<feature type="domain" description="OmpA-like" evidence="7">
    <location>
        <begin position="528"/>
        <end position="642"/>
    </location>
</feature>
<dbReference type="RefSeq" id="WP_185957405.1">
    <property type="nucleotide sequence ID" value="NZ_FXTB01000001.1"/>
</dbReference>
<dbReference type="InterPro" id="IPR011659">
    <property type="entry name" value="WD40"/>
</dbReference>
<dbReference type="AlphaFoldDB" id="A0A521AVP9"/>
<evidence type="ECO:0000313" key="9">
    <source>
        <dbReference type="Proteomes" id="UP000319040"/>
    </source>
</evidence>
<dbReference type="GO" id="GO:0009279">
    <property type="term" value="C:cell outer membrane"/>
    <property type="evidence" value="ECO:0007669"/>
    <property type="project" value="UniProtKB-SubCell"/>
</dbReference>
<dbReference type="Pfam" id="PF00691">
    <property type="entry name" value="OmpA"/>
    <property type="match status" value="1"/>
</dbReference>
<reference evidence="8 9" key="1">
    <citation type="submission" date="2017-05" db="EMBL/GenBank/DDBJ databases">
        <authorList>
            <person name="Varghese N."/>
            <person name="Submissions S."/>
        </authorList>
    </citation>
    <scope>NUCLEOTIDE SEQUENCE [LARGE SCALE GENOMIC DNA]</scope>
    <source>
        <strain evidence="8 9">DSM 27040</strain>
    </source>
</reference>
<dbReference type="PRINTS" id="PR01021">
    <property type="entry name" value="OMPADOMAIN"/>
</dbReference>
<dbReference type="SUPFAM" id="SSF48452">
    <property type="entry name" value="TPR-like"/>
    <property type="match status" value="1"/>
</dbReference>
<dbReference type="SMART" id="SM00028">
    <property type="entry name" value="TPR"/>
    <property type="match status" value="3"/>
</dbReference>
<evidence type="ECO:0000256" key="4">
    <source>
        <dbReference type="PROSITE-ProRule" id="PRU00339"/>
    </source>
</evidence>
<dbReference type="CDD" id="cd07185">
    <property type="entry name" value="OmpA_C-like"/>
    <property type="match status" value="1"/>
</dbReference>
<dbReference type="InterPro" id="IPR006665">
    <property type="entry name" value="OmpA-like"/>
</dbReference>
<dbReference type="Proteomes" id="UP000319040">
    <property type="component" value="Unassembled WGS sequence"/>
</dbReference>
<dbReference type="Pfam" id="PF07676">
    <property type="entry name" value="PD40"/>
    <property type="match status" value="5"/>
</dbReference>
<evidence type="ECO:0000313" key="8">
    <source>
        <dbReference type="EMBL" id="SMO38916.1"/>
    </source>
</evidence>
<keyword evidence="4" id="KW-0802">TPR repeat</keyword>
<dbReference type="PANTHER" id="PTHR30329:SF21">
    <property type="entry name" value="LIPOPROTEIN YIAD-RELATED"/>
    <property type="match status" value="1"/>
</dbReference>
<comment type="subcellular location">
    <subcellularLocation>
        <location evidence="1">Cell outer membrane</location>
    </subcellularLocation>
</comment>
<gene>
    <name evidence="8" type="ORF">SAMN06265379_101434</name>
</gene>
<keyword evidence="9" id="KW-1185">Reference proteome</keyword>
<organism evidence="8 9">
    <name type="scientific">Saccharicrinis carchari</name>
    <dbReference type="NCBI Taxonomy" id="1168039"/>
    <lineage>
        <taxon>Bacteria</taxon>
        <taxon>Pseudomonadati</taxon>
        <taxon>Bacteroidota</taxon>
        <taxon>Bacteroidia</taxon>
        <taxon>Marinilabiliales</taxon>
        <taxon>Marinilabiliaceae</taxon>
        <taxon>Saccharicrinis</taxon>
    </lineage>
</organism>
<dbReference type="EMBL" id="FXTB01000001">
    <property type="protein sequence ID" value="SMO38916.1"/>
    <property type="molecule type" value="Genomic_DNA"/>
</dbReference>
<dbReference type="Gene3D" id="2.120.10.30">
    <property type="entry name" value="TolB, C-terminal domain"/>
    <property type="match status" value="1"/>
</dbReference>
<name>A0A521AVP9_SACCC</name>
<protein>
    <submittedName>
        <fullName evidence="8">Tetratricopeptide repeat-containing protein</fullName>
    </submittedName>
</protein>
<dbReference type="InterPro" id="IPR006664">
    <property type="entry name" value="OMP_bac"/>
</dbReference>
<dbReference type="InterPro" id="IPR011990">
    <property type="entry name" value="TPR-like_helical_dom_sf"/>
</dbReference>
<dbReference type="InterPro" id="IPR011042">
    <property type="entry name" value="6-blade_b-propeller_TolB-like"/>
</dbReference>
<dbReference type="PROSITE" id="PS50005">
    <property type="entry name" value="TPR"/>
    <property type="match status" value="1"/>
</dbReference>
<evidence type="ECO:0000259" key="7">
    <source>
        <dbReference type="PROSITE" id="PS51123"/>
    </source>
</evidence>
<feature type="compositionally biased region" description="Basic and acidic residues" evidence="6">
    <location>
        <begin position="627"/>
        <end position="642"/>
    </location>
</feature>
<feature type="repeat" description="TPR" evidence="4">
    <location>
        <begin position="51"/>
        <end position="84"/>
    </location>
</feature>
<dbReference type="PROSITE" id="PS51123">
    <property type="entry name" value="OMPA_2"/>
    <property type="match status" value="1"/>
</dbReference>
<dbReference type="SUPFAM" id="SSF82171">
    <property type="entry name" value="DPP6 N-terminal domain-like"/>
    <property type="match status" value="1"/>
</dbReference>
<keyword evidence="2 5" id="KW-0472">Membrane</keyword>
<feature type="region of interest" description="Disordered" evidence="6">
    <location>
        <begin position="616"/>
        <end position="642"/>
    </location>
</feature>
<keyword evidence="3" id="KW-0998">Cell outer membrane</keyword>
<dbReference type="SUPFAM" id="SSF103088">
    <property type="entry name" value="OmpA-like"/>
    <property type="match status" value="1"/>
</dbReference>